<reference evidence="2" key="1">
    <citation type="journal article" date="2020" name="Stud. Mycol.">
        <title>101 Dothideomycetes genomes: a test case for predicting lifestyles and emergence of pathogens.</title>
        <authorList>
            <person name="Haridas S."/>
            <person name="Albert R."/>
            <person name="Binder M."/>
            <person name="Bloem J."/>
            <person name="Labutti K."/>
            <person name="Salamov A."/>
            <person name="Andreopoulos B."/>
            <person name="Baker S."/>
            <person name="Barry K."/>
            <person name="Bills G."/>
            <person name="Bluhm B."/>
            <person name="Cannon C."/>
            <person name="Castanera R."/>
            <person name="Culley D."/>
            <person name="Daum C."/>
            <person name="Ezra D."/>
            <person name="Gonzalez J."/>
            <person name="Henrissat B."/>
            <person name="Kuo A."/>
            <person name="Liang C."/>
            <person name="Lipzen A."/>
            <person name="Lutzoni F."/>
            <person name="Magnuson J."/>
            <person name="Mondo S."/>
            <person name="Nolan M."/>
            <person name="Ohm R."/>
            <person name="Pangilinan J."/>
            <person name="Park H.-J."/>
            <person name="Ramirez L."/>
            <person name="Alfaro M."/>
            <person name="Sun H."/>
            <person name="Tritt A."/>
            <person name="Yoshinaga Y."/>
            <person name="Zwiers L.-H."/>
            <person name="Turgeon B."/>
            <person name="Goodwin S."/>
            <person name="Spatafora J."/>
            <person name="Crous P."/>
            <person name="Grigoriev I."/>
        </authorList>
    </citation>
    <scope>NUCLEOTIDE SEQUENCE</scope>
    <source>
        <strain evidence="2">CBS 262.69</strain>
    </source>
</reference>
<sequence>MLRASAAAAAAAAAVCSIAAPPGLLVIPQAKGAYVLGSIRTCRRFDFAGLMPPCFGKVGGVHFIYGCTGHSTLRCEELTLFVSIFNLTLLDTLPINKMKGRQSSHPSAQTALLRGLTLRVRRSIDNYTGCDMHTTEPIPVAITRARPCPFVS</sequence>
<dbReference type="EMBL" id="ML996691">
    <property type="protein sequence ID" value="KAF2402425.1"/>
    <property type="molecule type" value="Genomic_DNA"/>
</dbReference>
<name>A0A6G1I369_9PEZI</name>
<feature type="chain" id="PRO_5026081885" description="Secreted protein" evidence="1">
    <location>
        <begin position="20"/>
        <end position="152"/>
    </location>
</feature>
<evidence type="ECO:0000313" key="2">
    <source>
        <dbReference type="EMBL" id="KAF2402425.1"/>
    </source>
</evidence>
<proteinExistence type="predicted"/>
<evidence type="ECO:0008006" key="4">
    <source>
        <dbReference type="Google" id="ProtNLM"/>
    </source>
</evidence>
<organism evidence="2 3">
    <name type="scientific">Trichodelitschia bisporula</name>
    <dbReference type="NCBI Taxonomy" id="703511"/>
    <lineage>
        <taxon>Eukaryota</taxon>
        <taxon>Fungi</taxon>
        <taxon>Dikarya</taxon>
        <taxon>Ascomycota</taxon>
        <taxon>Pezizomycotina</taxon>
        <taxon>Dothideomycetes</taxon>
        <taxon>Dothideomycetes incertae sedis</taxon>
        <taxon>Phaeotrichales</taxon>
        <taxon>Phaeotrichaceae</taxon>
        <taxon>Trichodelitschia</taxon>
    </lineage>
</organism>
<dbReference type="Proteomes" id="UP000799640">
    <property type="component" value="Unassembled WGS sequence"/>
</dbReference>
<keyword evidence="1" id="KW-0732">Signal</keyword>
<dbReference type="AlphaFoldDB" id="A0A6G1I369"/>
<feature type="signal peptide" evidence="1">
    <location>
        <begin position="1"/>
        <end position="19"/>
    </location>
</feature>
<accession>A0A6G1I369</accession>
<evidence type="ECO:0000313" key="3">
    <source>
        <dbReference type="Proteomes" id="UP000799640"/>
    </source>
</evidence>
<protein>
    <recommendedName>
        <fullName evidence="4">Secreted protein</fullName>
    </recommendedName>
</protein>
<evidence type="ECO:0000256" key="1">
    <source>
        <dbReference type="SAM" id="SignalP"/>
    </source>
</evidence>
<keyword evidence="3" id="KW-1185">Reference proteome</keyword>
<gene>
    <name evidence="2" type="ORF">EJ06DRAFT_338600</name>
</gene>